<proteinExistence type="predicted"/>
<evidence type="ECO:0000313" key="3">
    <source>
        <dbReference type="Proteomes" id="UP000824169"/>
    </source>
</evidence>
<dbReference type="AlphaFoldDB" id="A0A9D1P292"/>
<dbReference type="EMBL" id="DVOO01000013">
    <property type="protein sequence ID" value="HIV25156.1"/>
    <property type="molecule type" value="Genomic_DNA"/>
</dbReference>
<reference evidence="2" key="1">
    <citation type="submission" date="2020-10" db="EMBL/GenBank/DDBJ databases">
        <authorList>
            <person name="Gilroy R."/>
        </authorList>
    </citation>
    <scope>NUCLEOTIDE SEQUENCE</scope>
    <source>
        <strain evidence="2">CHK188-20938</strain>
    </source>
</reference>
<dbReference type="InterPro" id="IPR014879">
    <property type="entry name" value="Spo0A_C"/>
</dbReference>
<protein>
    <recommendedName>
        <fullName evidence="1">Sporulation initiation factor Spo0A C-terminal domain-containing protein</fullName>
    </recommendedName>
</protein>
<dbReference type="GO" id="GO:0003700">
    <property type="term" value="F:DNA-binding transcription factor activity"/>
    <property type="evidence" value="ECO:0007669"/>
    <property type="project" value="InterPro"/>
</dbReference>
<accession>A0A9D1P292</accession>
<evidence type="ECO:0000313" key="2">
    <source>
        <dbReference type="EMBL" id="HIV25156.1"/>
    </source>
</evidence>
<name>A0A9D1P292_9FIRM</name>
<gene>
    <name evidence="2" type="ORF">IAB71_05120</name>
</gene>
<dbReference type="GO" id="GO:0003677">
    <property type="term" value="F:DNA binding"/>
    <property type="evidence" value="ECO:0007669"/>
    <property type="project" value="InterPro"/>
</dbReference>
<dbReference type="GO" id="GO:0005737">
    <property type="term" value="C:cytoplasm"/>
    <property type="evidence" value="ECO:0007669"/>
    <property type="project" value="InterPro"/>
</dbReference>
<evidence type="ECO:0000259" key="1">
    <source>
        <dbReference type="Pfam" id="PF08769"/>
    </source>
</evidence>
<sequence>MKRDIKTVLHALGVSRSYQGYAYFIEAVRMAAEDPCRLTRVREKIYLPIASRNHTTIFNVEKNLRTVRDVIVRNNGQKILVKWTGASFLRNATPYPRELIELFAENCILSEEGPEK</sequence>
<dbReference type="GO" id="GO:0042173">
    <property type="term" value="P:regulation of sporulation resulting in formation of a cellular spore"/>
    <property type="evidence" value="ECO:0007669"/>
    <property type="project" value="InterPro"/>
</dbReference>
<organism evidence="2 3">
    <name type="scientific">Candidatus Scatomonas pullistercoris</name>
    <dbReference type="NCBI Taxonomy" id="2840920"/>
    <lineage>
        <taxon>Bacteria</taxon>
        <taxon>Bacillati</taxon>
        <taxon>Bacillota</taxon>
        <taxon>Clostridia</taxon>
        <taxon>Lachnospirales</taxon>
        <taxon>Lachnospiraceae</taxon>
        <taxon>Lachnospiraceae incertae sedis</taxon>
        <taxon>Candidatus Scatomonas</taxon>
    </lineage>
</organism>
<dbReference type="Proteomes" id="UP000824169">
    <property type="component" value="Unassembled WGS sequence"/>
</dbReference>
<feature type="domain" description="Sporulation initiation factor Spo0A C-terminal" evidence="1">
    <location>
        <begin position="5"/>
        <end position="105"/>
    </location>
</feature>
<dbReference type="InterPro" id="IPR016032">
    <property type="entry name" value="Sig_transdc_resp-reg_C-effctor"/>
</dbReference>
<dbReference type="GO" id="GO:0005509">
    <property type="term" value="F:calcium ion binding"/>
    <property type="evidence" value="ECO:0007669"/>
    <property type="project" value="InterPro"/>
</dbReference>
<dbReference type="Pfam" id="PF08769">
    <property type="entry name" value="Spo0A_C"/>
    <property type="match status" value="1"/>
</dbReference>
<dbReference type="InterPro" id="IPR036388">
    <property type="entry name" value="WH-like_DNA-bd_sf"/>
</dbReference>
<dbReference type="Gene3D" id="1.10.10.10">
    <property type="entry name" value="Winged helix-like DNA-binding domain superfamily/Winged helix DNA-binding domain"/>
    <property type="match status" value="1"/>
</dbReference>
<reference evidence="2" key="2">
    <citation type="journal article" date="2021" name="PeerJ">
        <title>Extensive microbial diversity within the chicken gut microbiome revealed by metagenomics and culture.</title>
        <authorList>
            <person name="Gilroy R."/>
            <person name="Ravi A."/>
            <person name="Getino M."/>
            <person name="Pursley I."/>
            <person name="Horton D.L."/>
            <person name="Alikhan N.F."/>
            <person name="Baker D."/>
            <person name="Gharbi K."/>
            <person name="Hall N."/>
            <person name="Watson M."/>
            <person name="Adriaenssens E.M."/>
            <person name="Foster-Nyarko E."/>
            <person name="Jarju S."/>
            <person name="Secka A."/>
            <person name="Antonio M."/>
            <person name="Oren A."/>
            <person name="Chaudhuri R.R."/>
            <person name="La Ragione R."/>
            <person name="Hildebrand F."/>
            <person name="Pallen M.J."/>
        </authorList>
    </citation>
    <scope>NUCLEOTIDE SEQUENCE</scope>
    <source>
        <strain evidence="2">CHK188-20938</strain>
    </source>
</reference>
<comment type="caution">
    <text evidence="2">The sequence shown here is derived from an EMBL/GenBank/DDBJ whole genome shotgun (WGS) entry which is preliminary data.</text>
</comment>
<dbReference type="SUPFAM" id="SSF46894">
    <property type="entry name" value="C-terminal effector domain of the bipartite response regulators"/>
    <property type="match status" value="1"/>
</dbReference>